<organism evidence="2 3">
    <name type="scientific">Toxoplasma gondii MAS</name>
    <dbReference type="NCBI Taxonomy" id="943118"/>
    <lineage>
        <taxon>Eukaryota</taxon>
        <taxon>Sar</taxon>
        <taxon>Alveolata</taxon>
        <taxon>Apicomplexa</taxon>
        <taxon>Conoidasida</taxon>
        <taxon>Coccidia</taxon>
        <taxon>Eucoccidiorida</taxon>
        <taxon>Eimeriorina</taxon>
        <taxon>Sarcocystidae</taxon>
        <taxon>Toxoplasma</taxon>
    </lineage>
</organism>
<sequence length="216" mass="24271">MPPLRMHVNSSVSMFVHPVRVSLSFAPVCDSAFFSFAFCVPAPRLLSLLFLLCLPLLQTVSSPVAWERLVLCRLPSTPGVQERIVAEVHSHASSVQKNEVSSALPESKSVLFSKKERAAQTRLKREDKQHRKRQKKNKKTHVEKTRQTWPADAHASGIGCTYNSALGTEQKCKRHRIQFRTNALIICTAHPESYFPPLCSPKIGCFLLLQQIAVWA</sequence>
<evidence type="ECO:0000313" key="2">
    <source>
        <dbReference type="EMBL" id="KFH11624.1"/>
    </source>
</evidence>
<dbReference type="EMBL" id="AEXC02001625">
    <property type="protein sequence ID" value="KFH11624.1"/>
    <property type="molecule type" value="Genomic_DNA"/>
</dbReference>
<name>A0A086QG92_TOXGO</name>
<reference evidence="2 3" key="1">
    <citation type="submission" date="2014-04" db="EMBL/GenBank/DDBJ databases">
        <authorList>
            <person name="Sibley D."/>
            <person name="Venepally P."/>
            <person name="Karamycheva S."/>
            <person name="Hadjithomas M."/>
            <person name="Khan A."/>
            <person name="Brunk B."/>
            <person name="Roos D."/>
            <person name="Caler E."/>
            <person name="Lorenzi H."/>
        </authorList>
    </citation>
    <scope>NUCLEOTIDE SEQUENCE [LARGE SCALE GENOMIC DNA]</scope>
    <source>
        <strain evidence="2 3">MAS</strain>
    </source>
</reference>
<protein>
    <submittedName>
        <fullName evidence="2">Uncharacterized protein</fullName>
    </submittedName>
</protein>
<dbReference type="Proteomes" id="UP000028821">
    <property type="component" value="Unassembled WGS sequence"/>
</dbReference>
<dbReference type="VEuPathDB" id="ToxoDB:TGMAS_415000"/>
<proteinExistence type="predicted"/>
<feature type="region of interest" description="Disordered" evidence="1">
    <location>
        <begin position="121"/>
        <end position="148"/>
    </location>
</feature>
<evidence type="ECO:0000313" key="3">
    <source>
        <dbReference type="Proteomes" id="UP000028821"/>
    </source>
</evidence>
<dbReference type="AlphaFoldDB" id="A0A086QG92"/>
<accession>A0A086QG92</accession>
<feature type="compositionally biased region" description="Basic residues" evidence="1">
    <location>
        <begin position="130"/>
        <end position="139"/>
    </location>
</feature>
<evidence type="ECO:0000256" key="1">
    <source>
        <dbReference type="SAM" id="MobiDB-lite"/>
    </source>
</evidence>
<gene>
    <name evidence="2" type="ORF">TGMAS_415000</name>
</gene>
<comment type="caution">
    <text evidence="2">The sequence shown here is derived from an EMBL/GenBank/DDBJ whole genome shotgun (WGS) entry which is preliminary data.</text>
</comment>